<gene>
    <name evidence="1" type="ORF">G3O08_07790</name>
</gene>
<proteinExistence type="predicted"/>
<dbReference type="Proteomes" id="UP000486602">
    <property type="component" value="Unassembled WGS sequence"/>
</dbReference>
<reference evidence="1 2" key="1">
    <citation type="submission" date="2020-02" db="EMBL/GenBank/DDBJ databases">
        <title>Out from the shadows clarifying the taxonomy of the family Cryomorphaceae and related taxa by utilizing the GTDB taxonomic framework.</title>
        <authorList>
            <person name="Bowman J.P."/>
        </authorList>
    </citation>
    <scope>NUCLEOTIDE SEQUENCE [LARGE SCALE GENOMIC DNA]</scope>
    <source>
        <strain evidence="1 2">QSSC 1-22</strain>
    </source>
</reference>
<dbReference type="PROSITE" id="PS51257">
    <property type="entry name" value="PROKAR_LIPOPROTEIN"/>
    <property type="match status" value="1"/>
</dbReference>
<accession>A0A7K3WP08</accession>
<organism evidence="1 2">
    <name type="scientific">Cryomorpha ignava</name>
    <dbReference type="NCBI Taxonomy" id="101383"/>
    <lineage>
        <taxon>Bacteria</taxon>
        <taxon>Pseudomonadati</taxon>
        <taxon>Bacteroidota</taxon>
        <taxon>Flavobacteriia</taxon>
        <taxon>Flavobacteriales</taxon>
        <taxon>Cryomorphaceae</taxon>
        <taxon>Cryomorpha</taxon>
    </lineage>
</organism>
<dbReference type="EMBL" id="JAAGVY010000010">
    <property type="protein sequence ID" value="NEN23399.1"/>
    <property type="molecule type" value="Genomic_DNA"/>
</dbReference>
<comment type="caution">
    <text evidence="1">The sequence shown here is derived from an EMBL/GenBank/DDBJ whole genome shotgun (WGS) entry which is preliminary data.</text>
</comment>
<dbReference type="AlphaFoldDB" id="A0A7K3WP08"/>
<protein>
    <submittedName>
        <fullName evidence="1">Uncharacterized protein</fullName>
    </submittedName>
</protein>
<name>A0A7K3WP08_9FLAO</name>
<evidence type="ECO:0000313" key="2">
    <source>
        <dbReference type="Proteomes" id="UP000486602"/>
    </source>
</evidence>
<keyword evidence="2" id="KW-1185">Reference proteome</keyword>
<dbReference type="RefSeq" id="WP_163284579.1">
    <property type="nucleotide sequence ID" value="NZ_JAAGVY010000010.1"/>
</dbReference>
<sequence>MKYLNEIFKFGLACCLILGFSSCNPDDDQEAPCCDAANPACPNYDPCTSITEPTADFAMQEGVLTSNGIIFGRDDSVFYKDVRYSALHDSSIYTHTWSLGAEVISDPVFSRTHNIPANQRPVYITVSHVIEFPVDSTCFTNLTGRDSLARTYYLIKYVNELAVYGNFRGVFENETDSFDFSFGLYDTEGNDALVYESSSIFIEVNFHNLGETTHYGLIGVNSIGYMNGSASADPRGFILPQDSPDVYKIEYRLYLIDFVVNARKLN</sequence>
<evidence type="ECO:0000313" key="1">
    <source>
        <dbReference type="EMBL" id="NEN23399.1"/>
    </source>
</evidence>